<reference evidence="1 2" key="1">
    <citation type="journal article" date="2015" name="Antonie Van Leeuwenhoek">
        <title>Thioclava indica sp. nov., isolated from surface seawater of the Indian Ocean.</title>
        <authorList>
            <person name="Liu Y."/>
            <person name="Lai Q."/>
            <person name="Du J."/>
            <person name="Xu H."/>
            <person name="Jiang L."/>
            <person name="Shao Z."/>
        </authorList>
    </citation>
    <scope>NUCLEOTIDE SEQUENCE [LARGE SCALE GENOMIC DNA]</scope>
    <source>
        <strain evidence="1 2">DT23-4</strain>
    </source>
</reference>
<name>A0A074J6X5_9RHOB</name>
<dbReference type="EMBL" id="AUNB01000073">
    <property type="protein sequence ID" value="KEO53266.1"/>
    <property type="molecule type" value="Genomic_DNA"/>
</dbReference>
<evidence type="ECO:0000313" key="1">
    <source>
        <dbReference type="EMBL" id="KEO53266.1"/>
    </source>
</evidence>
<organism evidence="1 2">
    <name type="scientific">Thioclava indica</name>
    <dbReference type="NCBI Taxonomy" id="1353528"/>
    <lineage>
        <taxon>Bacteria</taxon>
        <taxon>Pseudomonadati</taxon>
        <taxon>Pseudomonadota</taxon>
        <taxon>Alphaproteobacteria</taxon>
        <taxon>Rhodobacterales</taxon>
        <taxon>Paracoccaceae</taxon>
        <taxon>Thioclava</taxon>
    </lineage>
</organism>
<accession>A0A074J6X5</accession>
<proteinExistence type="predicted"/>
<keyword evidence="2" id="KW-1185">Reference proteome</keyword>
<sequence>MKQQAKSYFLNKEFAPKLLGAVAATHNTPAWVLRSKSY</sequence>
<gene>
    <name evidence="1" type="ORF">DT23_07925</name>
</gene>
<comment type="caution">
    <text evidence="1">The sequence shown here is derived from an EMBL/GenBank/DDBJ whole genome shotgun (WGS) entry which is preliminary data.</text>
</comment>
<dbReference type="Proteomes" id="UP000027471">
    <property type="component" value="Unassembled WGS sequence"/>
</dbReference>
<evidence type="ECO:0000313" key="2">
    <source>
        <dbReference type="Proteomes" id="UP000027471"/>
    </source>
</evidence>
<protein>
    <submittedName>
        <fullName evidence="1">Uncharacterized protein</fullName>
    </submittedName>
</protein>
<dbReference type="AlphaFoldDB" id="A0A074J6X5"/>